<evidence type="ECO:0000256" key="4">
    <source>
        <dbReference type="PROSITE-ProRule" id="PRU00335"/>
    </source>
</evidence>
<dbReference type="PANTHER" id="PTHR30055:SF234">
    <property type="entry name" value="HTH-TYPE TRANSCRIPTIONAL REGULATOR BETI"/>
    <property type="match status" value="1"/>
</dbReference>
<dbReference type="GO" id="GO:0003700">
    <property type="term" value="F:DNA-binding transcription factor activity"/>
    <property type="evidence" value="ECO:0007669"/>
    <property type="project" value="TreeGrafter"/>
</dbReference>
<dbReference type="InterPro" id="IPR009057">
    <property type="entry name" value="Homeodomain-like_sf"/>
</dbReference>
<evidence type="ECO:0000256" key="3">
    <source>
        <dbReference type="ARBA" id="ARBA00023163"/>
    </source>
</evidence>
<dbReference type="Pfam" id="PF09209">
    <property type="entry name" value="CecR_C"/>
    <property type="match status" value="1"/>
</dbReference>
<dbReference type="Gene3D" id="1.10.10.60">
    <property type="entry name" value="Homeodomain-like"/>
    <property type="match status" value="1"/>
</dbReference>
<dbReference type="Gene3D" id="1.10.357.10">
    <property type="entry name" value="Tetracycline Repressor, domain 2"/>
    <property type="match status" value="1"/>
</dbReference>
<comment type="caution">
    <text evidence="6">The sequence shown here is derived from an EMBL/GenBank/DDBJ whole genome shotgun (WGS) entry which is preliminary data.</text>
</comment>
<dbReference type="PANTHER" id="PTHR30055">
    <property type="entry name" value="HTH-TYPE TRANSCRIPTIONAL REGULATOR RUTR"/>
    <property type="match status" value="1"/>
</dbReference>
<dbReference type="SUPFAM" id="SSF46689">
    <property type="entry name" value="Homeodomain-like"/>
    <property type="match status" value="1"/>
</dbReference>
<dbReference type="EMBL" id="JAAOLE020000001">
    <property type="protein sequence ID" value="NVI46902.1"/>
    <property type="molecule type" value="Genomic_DNA"/>
</dbReference>
<evidence type="ECO:0000256" key="2">
    <source>
        <dbReference type="ARBA" id="ARBA00023125"/>
    </source>
</evidence>
<protein>
    <submittedName>
        <fullName evidence="6">CerR family C-terminal domain-containing protein</fullName>
    </submittedName>
</protein>
<organism evidence="6">
    <name type="scientific">Bradyrhizobium septentrionale</name>
    <dbReference type="NCBI Taxonomy" id="1404411"/>
    <lineage>
        <taxon>Bacteria</taxon>
        <taxon>Pseudomonadati</taxon>
        <taxon>Pseudomonadota</taxon>
        <taxon>Alphaproteobacteria</taxon>
        <taxon>Hyphomicrobiales</taxon>
        <taxon>Nitrobacteraceae</taxon>
        <taxon>Bradyrhizobium</taxon>
    </lineage>
</organism>
<sequence length="236" mass="25650">MDECGGLNVVLRRRKTESGYPRGEETRARIIRAALALFGERGFDGVSTRDIAAQAGVPAPSLQYYFENKEGLYTACIEDIQLSANAAVGPALEVVEALLHDKASATAIIDAYCSSLDGLADFLFASPDAKSRALFIARRVMPMKATMMRSDLSKGSGSRLHDCCSRAIAHISGGAVSEDDAKMMAVAINGQLLTFHFARDHLKHLLGYDEITPERLADLKAMVRKQTTLLLKACKR</sequence>
<accession>A0A974A3Q0</accession>
<reference evidence="6" key="1">
    <citation type="submission" date="2020-06" db="EMBL/GenBank/DDBJ databases">
        <title>Whole Genome Sequence of Bradyrhizobium sp. Strain 1S1.</title>
        <authorList>
            <person name="Bromfield E.S.P."/>
            <person name="Cloutier S."/>
        </authorList>
    </citation>
    <scope>NUCLEOTIDE SEQUENCE [LARGE SCALE GENOMIC DNA]</scope>
    <source>
        <strain evidence="6">1S1</strain>
    </source>
</reference>
<gene>
    <name evidence="6" type="ORF">HAP48_028860</name>
</gene>
<dbReference type="InterPro" id="IPR050109">
    <property type="entry name" value="HTH-type_TetR-like_transc_reg"/>
</dbReference>
<dbReference type="PROSITE" id="PS50977">
    <property type="entry name" value="HTH_TETR_2"/>
    <property type="match status" value="1"/>
</dbReference>
<keyword evidence="1" id="KW-0805">Transcription regulation</keyword>
<dbReference type="InterPro" id="IPR015292">
    <property type="entry name" value="Tscrpt_reg_YbiH_C"/>
</dbReference>
<dbReference type="Pfam" id="PF00440">
    <property type="entry name" value="TetR_N"/>
    <property type="match status" value="1"/>
</dbReference>
<proteinExistence type="predicted"/>
<dbReference type="GO" id="GO:0000976">
    <property type="term" value="F:transcription cis-regulatory region binding"/>
    <property type="evidence" value="ECO:0007669"/>
    <property type="project" value="TreeGrafter"/>
</dbReference>
<feature type="DNA-binding region" description="H-T-H motif" evidence="4">
    <location>
        <begin position="47"/>
        <end position="66"/>
    </location>
</feature>
<evidence type="ECO:0000313" key="6">
    <source>
        <dbReference type="EMBL" id="NVI46902.1"/>
    </source>
</evidence>
<keyword evidence="2 4" id="KW-0238">DNA-binding</keyword>
<keyword evidence="3" id="KW-0804">Transcription</keyword>
<dbReference type="InterPro" id="IPR001647">
    <property type="entry name" value="HTH_TetR"/>
</dbReference>
<dbReference type="SUPFAM" id="SSF48498">
    <property type="entry name" value="Tetracyclin repressor-like, C-terminal domain"/>
    <property type="match status" value="1"/>
</dbReference>
<evidence type="ECO:0000259" key="5">
    <source>
        <dbReference type="PROSITE" id="PS50977"/>
    </source>
</evidence>
<name>A0A974A3Q0_9BRAD</name>
<dbReference type="InterPro" id="IPR036271">
    <property type="entry name" value="Tet_transcr_reg_TetR-rel_C_sf"/>
</dbReference>
<dbReference type="PRINTS" id="PR00455">
    <property type="entry name" value="HTHTETR"/>
</dbReference>
<feature type="domain" description="HTH tetR-type" evidence="5">
    <location>
        <begin position="24"/>
        <end position="84"/>
    </location>
</feature>
<dbReference type="AlphaFoldDB" id="A0A974A3Q0"/>
<evidence type="ECO:0000256" key="1">
    <source>
        <dbReference type="ARBA" id="ARBA00023015"/>
    </source>
</evidence>